<evidence type="ECO:0000256" key="1">
    <source>
        <dbReference type="ARBA" id="ARBA00022553"/>
    </source>
</evidence>
<evidence type="ECO:0000256" key="4">
    <source>
        <dbReference type="PROSITE-ProRule" id="PRU00221"/>
    </source>
</evidence>
<sequence length="237" mass="26300">MRGIAMYASNVDDPYVTLHVDSDEEEKEEIEVKPEDNMAVLAKIDRDNYNLEVYVYNETSNDWYCHHDYILEAPPLCLEPIQHDPGNDETGRGNLLAVGTMEPIINIWDLDIINEGNLLAVGTMEPIINIWDLDIINEVTPVVSLGAKAKSRRKKRDGREQGHSDAVLSIAWNKITPHVLASGGADKQIVLWDLDEAKAAQAIPERDGEVQALAWHPAEASFMLSGTLAGTVEVLDC</sequence>
<dbReference type="InterPro" id="IPR044285">
    <property type="entry name" value="PWP1"/>
</dbReference>
<organism evidence="5 6">
    <name type="scientific">Strongylus vulgaris</name>
    <name type="common">Blood worm</name>
    <dbReference type="NCBI Taxonomy" id="40348"/>
    <lineage>
        <taxon>Eukaryota</taxon>
        <taxon>Metazoa</taxon>
        <taxon>Ecdysozoa</taxon>
        <taxon>Nematoda</taxon>
        <taxon>Chromadorea</taxon>
        <taxon>Rhabditida</taxon>
        <taxon>Rhabditina</taxon>
        <taxon>Rhabditomorpha</taxon>
        <taxon>Strongyloidea</taxon>
        <taxon>Strongylidae</taxon>
        <taxon>Strongylus</taxon>
    </lineage>
</organism>
<dbReference type="AlphaFoldDB" id="A0A3P7LFG1"/>
<name>A0A3P7LFG1_STRVU</name>
<keyword evidence="3" id="KW-0677">Repeat</keyword>
<dbReference type="InterPro" id="IPR036322">
    <property type="entry name" value="WD40_repeat_dom_sf"/>
</dbReference>
<dbReference type="GO" id="GO:0006364">
    <property type="term" value="P:rRNA processing"/>
    <property type="evidence" value="ECO:0007669"/>
    <property type="project" value="InterPro"/>
</dbReference>
<dbReference type="OrthoDB" id="270624at2759"/>
<dbReference type="PANTHER" id="PTHR14091:SF0">
    <property type="entry name" value="PERIODIC TRYPTOPHAN PROTEIN 1 HOMOLOG"/>
    <property type="match status" value="1"/>
</dbReference>
<dbReference type="EMBL" id="UYYB01100584">
    <property type="protein sequence ID" value="VDM77968.1"/>
    <property type="molecule type" value="Genomic_DNA"/>
</dbReference>
<gene>
    <name evidence="5" type="ORF">SVUK_LOCUS12966</name>
</gene>
<evidence type="ECO:0000256" key="2">
    <source>
        <dbReference type="ARBA" id="ARBA00022574"/>
    </source>
</evidence>
<dbReference type="PANTHER" id="PTHR14091">
    <property type="entry name" value="PERIODIC TRYPTOPHAN PROTEIN 1"/>
    <property type="match status" value="1"/>
</dbReference>
<evidence type="ECO:0000256" key="3">
    <source>
        <dbReference type="ARBA" id="ARBA00022737"/>
    </source>
</evidence>
<evidence type="ECO:0000313" key="5">
    <source>
        <dbReference type="EMBL" id="VDM77968.1"/>
    </source>
</evidence>
<proteinExistence type="predicted"/>
<dbReference type="PROSITE" id="PS50294">
    <property type="entry name" value="WD_REPEATS_REGION"/>
    <property type="match status" value="1"/>
</dbReference>
<dbReference type="InterPro" id="IPR019775">
    <property type="entry name" value="WD40_repeat_CS"/>
</dbReference>
<dbReference type="InterPro" id="IPR015943">
    <property type="entry name" value="WD40/YVTN_repeat-like_dom_sf"/>
</dbReference>
<dbReference type="PROSITE" id="PS00678">
    <property type="entry name" value="WD_REPEATS_1"/>
    <property type="match status" value="1"/>
</dbReference>
<dbReference type="SMART" id="SM00320">
    <property type="entry name" value="WD40"/>
    <property type="match status" value="3"/>
</dbReference>
<dbReference type="PROSITE" id="PS50082">
    <property type="entry name" value="WD_REPEATS_2"/>
    <property type="match status" value="1"/>
</dbReference>
<dbReference type="Pfam" id="PF00400">
    <property type="entry name" value="WD40"/>
    <property type="match status" value="1"/>
</dbReference>
<dbReference type="Proteomes" id="UP000270094">
    <property type="component" value="Unassembled WGS sequence"/>
</dbReference>
<keyword evidence="2 4" id="KW-0853">WD repeat</keyword>
<feature type="non-terminal residue" evidence="5">
    <location>
        <position position="237"/>
    </location>
</feature>
<dbReference type="Gene3D" id="2.130.10.10">
    <property type="entry name" value="YVTN repeat-like/Quinoprotein amine dehydrogenase"/>
    <property type="match status" value="1"/>
</dbReference>
<keyword evidence="1" id="KW-0597">Phosphoprotein</keyword>
<reference evidence="5 6" key="1">
    <citation type="submission" date="2018-11" db="EMBL/GenBank/DDBJ databases">
        <authorList>
            <consortium name="Pathogen Informatics"/>
        </authorList>
    </citation>
    <scope>NUCLEOTIDE SEQUENCE [LARGE SCALE GENOMIC DNA]</scope>
</reference>
<feature type="repeat" description="WD" evidence="4">
    <location>
        <begin position="160"/>
        <end position="202"/>
    </location>
</feature>
<dbReference type="SUPFAM" id="SSF50978">
    <property type="entry name" value="WD40 repeat-like"/>
    <property type="match status" value="1"/>
</dbReference>
<protein>
    <submittedName>
        <fullName evidence="5">Uncharacterized protein</fullName>
    </submittedName>
</protein>
<dbReference type="InterPro" id="IPR001680">
    <property type="entry name" value="WD40_rpt"/>
</dbReference>
<evidence type="ECO:0000313" key="6">
    <source>
        <dbReference type="Proteomes" id="UP000270094"/>
    </source>
</evidence>
<accession>A0A3P7LFG1</accession>
<keyword evidence="6" id="KW-1185">Reference proteome</keyword>
<dbReference type="GO" id="GO:0005634">
    <property type="term" value="C:nucleus"/>
    <property type="evidence" value="ECO:0007669"/>
    <property type="project" value="TreeGrafter"/>
</dbReference>